<comment type="caution">
    <text evidence="1">The sequence shown here is derived from an EMBL/GenBank/DDBJ whole genome shotgun (WGS) entry which is preliminary data.</text>
</comment>
<feature type="non-terminal residue" evidence="1">
    <location>
        <position position="43"/>
    </location>
</feature>
<reference evidence="1" key="1">
    <citation type="submission" date="2021-02" db="EMBL/GenBank/DDBJ databases">
        <authorList>
            <person name="Nowell W R."/>
        </authorList>
    </citation>
    <scope>NUCLEOTIDE SEQUENCE</scope>
</reference>
<evidence type="ECO:0000313" key="1">
    <source>
        <dbReference type="EMBL" id="CAF4326016.1"/>
    </source>
</evidence>
<accession>A0A820JEQ4</accession>
<sequence length="43" mass="4576">MQSTGQLVANGWNGGIVATNGPILPLNTWTHIGYTYSTTNGIR</sequence>
<name>A0A820JEQ4_9BILA</name>
<protein>
    <submittedName>
        <fullName evidence="1">Uncharacterized protein</fullName>
    </submittedName>
</protein>
<dbReference type="EMBL" id="CAJOBD010042962">
    <property type="protein sequence ID" value="CAF4326016.1"/>
    <property type="molecule type" value="Genomic_DNA"/>
</dbReference>
<dbReference type="Proteomes" id="UP000663836">
    <property type="component" value="Unassembled WGS sequence"/>
</dbReference>
<dbReference type="AlphaFoldDB" id="A0A820JEQ4"/>
<organism evidence="1 2">
    <name type="scientific">Rotaria sordida</name>
    <dbReference type="NCBI Taxonomy" id="392033"/>
    <lineage>
        <taxon>Eukaryota</taxon>
        <taxon>Metazoa</taxon>
        <taxon>Spiralia</taxon>
        <taxon>Gnathifera</taxon>
        <taxon>Rotifera</taxon>
        <taxon>Eurotatoria</taxon>
        <taxon>Bdelloidea</taxon>
        <taxon>Philodinida</taxon>
        <taxon>Philodinidae</taxon>
        <taxon>Rotaria</taxon>
    </lineage>
</organism>
<evidence type="ECO:0000313" key="2">
    <source>
        <dbReference type="Proteomes" id="UP000663836"/>
    </source>
</evidence>
<proteinExistence type="predicted"/>
<gene>
    <name evidence="1" type="ORF">JBS370_LOCUS41166</name>
</gene>